<dbReference type="OrthoDB" id="384721at2"/>
<proteinExistence type="predicted"/>
<evidence type="ECO:0000256" key="1">
    <source>
        <dbReference type="SAM" id="Phobius"/>
    </source>
</evidence>
<sequence>MDKNKSGLLSITRETLSLLKFNFRILIFFEAIYTMVGSMVVYPGGFFLFNSVMSFLGYPYLSGANFTQALTNPLCLLTFLFLAIIFGFFALLELTTLILLFNESHFRRKIQLLPLLKEGFKRAITIVRPKNLLFLVFILVIIPLTEFSLSSNFISSISIPGFIMSYISENTFYSLGFTVLSLILFLLAVYWIFSFHFFTLNGLSFFAAVKKSFVLMKGHFWRFILYILFWNMLILVSLLLVVIILELITFFSLEQLDNHPLGLSIFVGTFGFFVSGLFTFFQLIVSSMNLSIVSNFYYAYSQSSHAFVSADPLIKNNRPARLTKKTILTISITAVLLIVILNSAIIFNSFNDIFNDRFLTGPLISAHRGASNLAPENTLAALQKAIDEGADYAEIDVAQTKDGIIVVSHDNNIKRISGQDLNIWSSNYADINGLDIGSWFDPQFQNERIPTLEEAILLCQDRIRLNIELKPTGHESSLVESTVAIINDHQFQDQCILASLDYPTLEKVGAVDSQIKRAYITAVAIGNIQTLPVDALSVEATFVTPDLVSNAHRADKEVYAWTVDSEELTTKMAKMGVDNLITDDVAQTQAIIDEMTKPREMIERINNFIFEDLVF</sequence>
<dbReference type="RefSeq" id="WP_050739723.1">
    <property type="nucleotide sequence ID" value="NZ_LGYO01000016.1"/>
</dbReference>
<keyword evidence="1" id="KW-0812">Transmembrane</keyword>
<accession>A0A0L6U1T5</accession>
<feature type="transmembrane region" description="Helical" evidence="1">
    <location>
        <begin position="175"/>
        <end position="203"/>
    </location>
</feature>
<dbReference type="EMBL" id="LGYO01000016">
    <property type="protein sequence ID" value="KNZ42307.1"/>
    <property type="molecule type" value="Genomic_DNA"/>
</dbReference>
<dbReference type="PROSITE" id="PS51704">
    <property type="entry name" value="GP_PDE"/>
    <property type="match status" value="1"/>
</dbReference>
<organism evidence="3 4">
    <name type="scientific">Acetobacterium bakii</name>
    <dbReference type="NCBI Taxonomy" id="52689"/>
    <lineage>
        <taxon>Bacteria</taxon>
        <taxon>Bacillati</taxon>
        <taxon>Bacillota</taxon>
        <taxon>Clostridia</taxon>
        <taxon>Eubacteriales</taxon>
        <taxon>Eubacteriaceae</taxon>
        <taxon>Acetobacterium</taxon>
    </lineage>
</organism>
<dbReference type="CDD" id="cd08579">
    <property type="entry name" value="GDPD_memb_like"/>
    <property type="match status" value="1"/>
</dbReference>
<feature type="transmembrane region" description="Helical" evidence="1">
    <location>
        <begin position="327"/>
        <end position="347"/>
    </location>
</feature>
<protein>
    <recommendedName>
        <fullName evidence="2">GP-PDE domain-containing protein</fullName>
    </recommendedName>
</protein>
<feature type="transmembrane region" description="Helical" evidence="1">
    <location>
        <begin position="223"/>
        <end position="251"/>
    </location>
</feature>
<feature type="transmembrane region" description="Helical" evidence="1">
    <location>
        <begin position="132"/>
        <end position="155"/>
    </location>
</feature>
<evidence type="ECO:0000259" key="2">
    <source>
        <dbReference type="PROSITE" id="PS51704"/>
    </source>
</evidence>
<dbReference type="InterPro" id="IPR030395">
    <property type="entry name" value="GP_PDE_dom"/>
</dbReference>
<comment type="caution">
    <text evidence="3">The sequence shown here is derived from an EMBL/GenBank/DDBJ whole genome shotgun (WGS) entry which is preliminary data.</text>
</comment>
<gene>
    <name evidence="3" type="ORF">AKG39_07290</name>
</gene>
<feature type="transmembrane region" description="Helical" evidence="1">
    <location>
        <begin position="263"/>
        <end position="285"/>
    </location>
</feature>
<dbReference type="Proteomes" id="UP000036873">
    <property type="component" value="Unassembled WGS sequence"/>
</dbReference>
<dbReference type="GO" id="GO:0008081">
    <property type="term" value="F:phosphoric diester hydrolase activity"/>
    <property type="evidence" value="ECO:0007669"/>
    <property type="project" value="InterPro"/>
</dbReference>
<dbReference type="AlphaFoldDB" id="A0A0L6U1T5"/>
<feature type="domain" description="GP-PDE" evidence="2">
    <location>
        <begin position="362"/>
        <end position="592"/>
    </location>
</feature>
<evidence type="ECO:0000313" key="4">
    <source>
        <dbReference type="Proteomes" id="UP000036873"/>
    </source>
</evidence>
<dbReference type="PATRIC" id="fig|52689.4.peg.569"/>
<evidence type="ECO:0000313" key="3">
    <source>
        <dbReference type="EMBL" id="KNZ42307.1"/>
    </source>
</evidence>
<dbReference type="Gene3D" id="3.20.20.190">
    <property type="entry name" value="Phosphatidylinositol (PI) phosphodiesterase"/>
    <property type="match status" value="1"/>
</dbReference>
<reference evidence="4" key="1">
    <citation type="submission" date="2015-07" db="EMBL/GenBank/DDBJ databases">
        <title>Draft genome sequence of Acetobacterium bakii DSM 8293, a potential psychrophilic chemical producer through syngas fermentation.</title>
        <authorList>
            <person name="Song Y."/>
            <person name="Hwang S."/>
            <person name="Cho B.-K."/>
        </authorList>
    </citation>
    <scope>NUCLEOTIDE SEQUENCE [LARGE SCALE GENOMIC DNA]</scope>
    <source>
        <strain evidence="4">DSM 8239</strain>
    </source>
</reference>
<keyword evidence="4" id="KW-1185">Reference proteome</keyword>
<dbReference type="PANTHER" id="PTHR46211">
    <property type="entry name" value="GLYCEROPHOSPHORYL DIESTER PHOSPHODIESTERASE"/>
    <property type="match status" value="1"/>
</dbReference>
<keyword evidence="1" id="KW-0472">Membrane</keyword>
<dbReference type="InterPro" id="IPR018476">
    <property type="entry name" value="GlyceroP-diester-Pdiesterase_M"/>
</dbReference>
<feature type="transmembrane region" description="Helical" evidence="1">
    <location>
        <begin position="21"/>
        <end position="49"/>
    </location>
</feature>
<dbReference type="Pfam" id="PF03009">
    <property type="entry name" value="GDPD"/>
    <property type="match status" value="1"/>
</dbReference>
<dbReference type="GO" id="GO:0006629">
    <property type="term" value="P:lipid metabolic process"/>
    <property type="evidence" value="ECO:0007669"/>
    <property type="project" value="InterPro"/>
</dbReference>
<dbReference type="SUPFAM" id="SSF51695">
    <property type="entry name" value="PLC-like phosphodiesterases"/>
    <property type="match status" value="1"/>
</dbReference>
<dbReference type="PANTHER" id="PTHR46211:SF8">
    <property type="entry name" value="PHOSPHODIESTERASE"/>
    <property type="match status" value="1"/>
</dbReference>
<feature type="transmembrane region" description="Helical" evidence="1">
    <location>
        <begin position="69"/>
        <end position="101"/>
    </location>
</feature>
<dbReference type="Pfam" id="PF10110">
    <property type="entry name" value="GPDPase_memb"/>
    <property type="match status" value="1"/>
</dbReference>
<keyword evidence="1" id="KW-1133">Transmembrane helix</keyword>
<dbReference type="STRING" id="52689.AKG39_07290"/>
<dbReference type="InterPro" id="IPR017946">
    <property type="entry name" value="PLC-like_Pdiesterase_TIM-brl"/>
</dbReference>
<name>A0A0L6U1T5_9FIRM</name>